<comment type="similarity">
    <text evidence="6">Belongs to the lyase 1 family. Argininosuccinate lyase subfamily.</text>
</comment>
<dbReference type="InterPro" id="IPR008948">
    <property type="entry name" value="L-Aspartase-like"/>
</dbReference>
<dbReference type="CDD" id="cd01359">
    <property type="entry name" value="Argininosuccinate_lyase"/>
    <property type="match status" value="1"/>
</dbReference>
<dbReference type="Gene3D" id="1.10.275.10">
    <property type="entry name" value="Fumarase/aspartase (N-terminal domain)"/>
    <property type="match status" value="1"/>
</dbReference>
<evidence type="ECO:0000256" key="3">
    <source>
        <dbReference type="ARBA" id="ARBA00022571"/>
    </source>
</evidence>
<dbReference type="InterPro" id="IPR022761">
    <property type="entry name" value="Fumarate_lyase_N"/>
</dbReference>
<proteinExistence type="inferred from homology"/>
<comment type="caution">
    <text evidence="9">The sequence shown here is derived from an EMBL/GenBank/DDBJ whole genome shotgun (WGS) entry which is preliminary data.</text>
</comment>
<comment type="subcellular location">
    <subcellularLocation>
        <location evidence="6">Cytoplasm</location>
    </subcellularLocation>
</comment>
<evidence type="ECO:0000313" key="9">
    <source>
        <dbReference type="EMBL" id="PLS04834.1"/>
    </source>
</evidence>
<dbReference type="PANTHER" id="PTHR43814:SF1">
    <property type="entry name" value="ARGININOSUCCINATE LYASE"/>
    <property type="match status" value="1"/>
</dbReference>
<dbReference type="Pfam" id="PF14698">
    <property type="entry name" value="ASL_C2"/>
    <property type="match status" value="1"/>
</dbReference>
<dbReference type="Gene3D" id="1.20.200.10">
    <property type="entry name" value="Fumarase/aspartase (Central domain)"/>
    <property type="match status" value="1"/>
</dbReference>
<organism evidence="9 10">
    <name type="scientific">Neobacillus cucumis</name>
    <dbReference type="NCBI Taxonomy" id="1740721"/>
    <lineage>
        <taxon>Bacteria</taxon>
        <taxon>Bacillati</taxon>
        <taxon>Bacillota</taxon>
        <taxon>Bacilli</taxon>
        <taxon>Bacillales</taxon>
        <taxon>Bacillaceae</taxon>
        <taxon>Neobacillus</taxon>
    </lineage>
</organism>
<dbReference type="InterPro" id="IPR009049">
    <property type="entry name" value="Argininosuccinate_lyase"/>
</dbReference>
<dbReference type="PRINTS" id="PR00149">
    <property type="entry name" value="FUMRATELYASE"/>
</dbReference>
<comment type="catalytic activity">
    <reaction evidence="6">
        <text>2-(N(omega)-L-arginino)succinate = fumarate + L-arginine</text>
        <dbReference type="Rhea" id="RHEA:24020"/>
        <dbReference type="ChEBI" id="CHEBI:29806"/>
        <dbReference type="ChEBI" id="CHEBI:32682"/>
        <dbReference type="ChEBI" id="CHEBI:57472"/>
        <dbReference type="EC" id="4.3.2.1"/>
    </reaction>
</comment>
<feature type="domain" description="Fumarate lyase N-terminal" evidence="7">
    <location>
        <begin position="100"/>
        <end position="303"/>
    </location>
</feature>
<keyword evidence="3 6" id="KW-0055">Arginine biosynthesis</keyword>
<feature type="domain" description="Argininosuccinate lyase C-terminal" evidence="8">
    <location>
        <begin position="371"/>
        <end position="448"/>
    </location>
</feature>
<reference evidence="9 10" key="1">
    <citation type="submission" date="2017-11" db="EMBL/GenBank/DDBJ databases">
        <title>Comparitive Functional Genomics of Dry Heat Resistant strains isolated from the Viking Spacecraft.</title>
        <authorList>
            <person name="Seuylemezian A."/>
            <person name="Cooper K."/>
            <person name="Vaishampayan P."/>
        </authorList>
    </citation>
    <scope>NUCLEOTIDE SEQUENCE [LARGE SCALE GENOMIC DNA]</scope>
    <source>
        <strain evidence="9 10">V32-6</strain>
    </source>
</reference>
<dbReference type="GO" id="GO:0005829">
    <property type="term" value="C:cytosol"/>
    <property type="evidence" value="ECO:0007669"/>
    <property type="project" value="TreeGrafter"/>
</dbReference>
<dbReference type="Pfam" id="PF00206">
    <property type="entry name" value="Lyase_1"/>
    <property type="match status" value="1"/>
</dbReference>
<dbReference type="Proteomes" id="UP000234950">
    <property type="component" value="Unassembled WGS sequence"/>
</dbReference>
<dbReference type="GO" id="GO:0042450">
    <property type="term" value="P:L-arginine biosynthetic process via ornithine"/>
    <property type="evidence" value="ECO:0007669"/>
    <property type="project" value="UniProtKB-UniRule"/>
</dbReference>
<dbReference type="SUPFAM" id="SSF48557">
    <property type="entry name" value="L-aspartase-like"/>
    <property type="match status" value="1"/>
</dbReference>
<dbReference type="InterPro" id="IPR000362">
    <property type="entry name" value="Fumarate_lyase_fam"/>
</dbReference>
<dbReference type="Gene3D" id="1.10.40.30">
    <property type="entry name" value="Fumarase/aspartase (C-terminal domain)"/>
    <property type="match status" value="1"/>
</dbReference>
<evidence type="ECO:0000313" key="10">
    <source>
        <dbReference type="Proteomes" id="UP000234950"/>
    </source>
</evidence>
<dbReference type="EC" id="4.3.2.1" evidence="2 6"/>
<evidence type="ECO:0000256" key="1">
    <source>
        <dbReference type="ARBA" id="ARBA00004941"/>
    </source>
</evidence>
<evidence type="ECO:0000256" key="4">
    <source>
        <dbReference type="ARBA" id="ARBA00022605"/>
    </source>
</evidence>
<sequence>MMNIKDSILNKEGRKFPGATYSEVVLAPAYEHAKQSLLEPMLAVHKAHLIMLVEQGLLQESTASQILAGICAIDKEAILQSTYDGQYEDLFFLVESQIMNVAGEMGGSLHLARSRNDMGVAMYRMVLRDKILLAIEALLSFQETLLSVIDTYKETIFLGYTHTQQAQPMTFSHYLLGMYDVVDRDLKRLKAAYDTCNASPLGAAALTTTGFRIDRNKVAELLGFPIIIKSAYDSIGGADYLGEIATAIQLTFINLGRFSQDLLLWSSQEFSAIRVADPYVQTSSIMPQKRNPVSLEHIRALSSSGIGNAQTVLQMLHNTPYGDINDTEDDLQPYLWKGLHLINQVFRLTKVVVGTLEVNEALLKRRAQESFATITELADTLFREANIPFRTSHSIASQVVKIALARGLNATHVTSVLVDEAAKVVVGYPLNLPEEIIRTAMDPEHFVKIRSLPGGPAPEEMKRAIVEREASLLHHISLIQTEVNRIKVCMGKLDQLTSHWGTTNGKDKNTGNS</sequence>
<comment type="pathway">
    <text evidence="1 6">Amino-acid biosynthesis; L-arginine biosynthesis; L-arginine from L-ornithine and carbamoyl phosphate: step 3/3.</text>
</comment>
<dbReference type="OrthoDB" id="9769623at2"/>
<dbReference type="GO" id="GO:0004056">
    <property type="term" value="F:argininosuccinate lyase activity"/>
    <property type="evidence" value="ECO:0007669"/>
    <property type="project" value="UniProtKB-UniRule"/>
</dbReference>
<evidence type="ECO:0000256" key="5">
    <source>
        <dbReference type="ARBA" id="ARBA00023239"/>
    </source>
</evidence>
<evidence type="ECO:0000259" key="8">
    <source>
        <dbReference type="Pfam" id="PF14698"/>
    </source>
</evidence>
<keyword evidence="6" id="KW-0963">Cytoplasm</keyword>
<dbReference type="AlphaFoldDB" id="A0A2N5HH46"/>
<dbReference type="InterPro" id="IPR029419">
    <property type="entry name" value="Arg_succ_lyase_C"/>
</dbReference>
<keyword evidence="4 6" id="KW-0028">Amino-acid biosynthesis</keyword>
<accession>A0A2N5HH46</accession>
<dbReference type="UniPathway" id="UPA00068">
    <property type="reaction ID" value="UER00114"/>
</dbReference>
<name>A0A2N5HH46_9BACI</name>
<dbReference type="EMBL" id="PGVE01000042">
    <property type="protein sequence ID" value="PLS04834.1"/>
    <property type="molecule type" value="Genomic_DNA"/>
</dbReference>
<evidence type="ECO:0000256" key="2">
    <source>
        <dbReference type="ARBA" id="ARBA00012338"/>
    </source>
</evidence>
<protein>
    <recommendedName>
        <fullName evidence="2 6">Argininosuccinate lyase</fullName>
        <shortName evidence="6">ASAL</shortName>
        <ecNumber evidence="2 6">4.3.2.1</ecNumber>
    </recommendedName>
    <alternativeName>
        <fullName evidence="6">Arginosuccinase</fullName>
    </alternativeName>
</protein>
<keyword evidence="5 6" id="KW-0456">Lyase</keyword>
<dbReference type="InterPro" id="IPR024083">
    <property type="entry name" value="Fumarase/histidase_N"/>
</dbReference>
<gene>
    <name evidence="6 9" type="primary">argH</name>
    <name evidence="9" type="ORF">CVD27_11340</name>
</gene>
<dbReference type="HAMAP" id="MF_00006">
    <property type="entry name" value="Arg_succ_lyase"/>
    <property type="match status" value="1"/>
</dbReference>
<dbReference type="PRINTS" id="PR00145">
    <property type="entry name" value="ARGSUCLYASE"/>
</dbReference>
<keyword evidence="10" id="KW-1185">Reference proteome</keyword>
<dbReference type="PANTHER" id="PTHR43814">
    <property type="entry name" value="ARGININOSUCCINATE LYASE"/>
    <property type="match status" value="1"/>
</dbReference>
<evidence type="ECO:0000256" key="6">
    <source>
        <dbReference type="HAMAP-Rule" id="MF_00006"/>
    </source>
</evidence>
<dbReference type="NCBIfam" id="TIGR00838">
    <property type="entry name" value="argH"/>
    <property type="match status" value="1"/>
</dbReference>
<evidence type="ECO:0000259" key="7">
    <source>
        <dbReference type="Pfam" id="PF00206"/>
    </source>
</evidence>